<dbReference type="Pfam" id="PF02714">
    <property type="entry name" value="RSN1_7TM"/>
    <property type="match status" value="1"/>
</dbReference>
<dbReference type="InterPro" id="IPR003864">
    <property type="entry name" value="CSC1/OSCA1-like_7TM"/>
</dbReference>
<dbReference type="PANTHER" id="PTHR13018">
    <property type="entry name" value="PROBABLE MEMBRANE PROTEIN DUF221-RELATED"/>
    <property type="match status" value="1"/>
</dbReference>
<evidence type="ECO:0000256" key="8">
    <source>
        <dbReference type="SAM" id="Phobius"/>
    </source>
</evidence>
<keyword evidence="4 8" id="KW-0812">Transmembrane</keyword>
<evidence type="ECO:0000256" key="3">
    <source>
        <dbReference type="ARBA" id="ARBA00022448"/>
    </source>
</evidence>
<feature type="transmembrane region" description="Helical" evidence="8">
    <location>
        <begin position="498"/>
        <end position="517"/>
    </location>
</feature>
<evidence type="ECO:0000256" key="1">
    <source>
        <dbReference type="ARBA" id="ARBA00004141"/>
    </source>
</evidence>
<dbReference type="EMBL" id="NPHW01005341">
    <property type="protein sequence ID" value="OXV06849.1"/>
    <property type="molecule type" value="Genomic_DNA"/>
</dbReference>
<comment type="caution">
    <text evidence="12">The sequence shown here is derived from an EMBL/GenBank/DDBJ whole genome shotgun (WGS) entry which is preliminary data.</text>
</comment>
<protein>
    <recommendedName>
        <fullName evidence="14">CSC1/OSCA1-like 7TM region domain-containing protein</fullName>
    </recommendedName>
</protein>
<evidence type="ECO:0008006" key="14">
    <source>
        <dbReference type="Google" id="ProtNLM"/>
    </source>
</evidence>
<gene>
    <name evidence="12" type="ORF">Egran_05383</name>
</gene>
<accession>A0A232LRT7</accession>
<evidence type="ECO:0000256" key="7">
    <source>
        <dbReference type="SAM" id="MobiDB-lite"/>
    </source>
</evidence>
<dbReference type="GO" id="GO:0005886">
    <property type="term" value="C:plasma membrane"/>
    <property type="evidence" value="ECO:0007669"/>
    <property type="project" value="TreeGrafter"/>
</dbReference>
<feature type="domain" description="CSC1/OSCA1-like 7TM region" evidence="9">
    <location>
        <begin position="443"/>
        <end position="720"/>
    </location>
</feature>
<dbReference type="Pfam" id="PF14703">
    <property type="entry name" value="PHM7_cyt"/>
    <property type="match status" value="1"/>
</dbReference>
<feature type="region of interest" description="Disordered" evidence="7">
    <location>
        <begin position="826"/>
        <end position="848"/>
    </location>
</feature>
<name>A0A232LRT7_9EURO</name>
<feature type="region of interest" description="Disordered" evidence="7">
    <location>
        <begin position="303"/>
        <end position="324"/>
    </location>
</feature>
<dbReference type="InterPro" id="IPR027815">
    <property type="entry name" value="CSC1/OSCA1-like_cyt"/>
</dbReference>
<keyword evidence="6 8" id="KW-0472">Membrane</keyword>
<dbReference type="GO" id="GO:0005227">
    <property type="term" value="F:calcium-activated cation channel activity"/>
    <property type="evidence" value="ECO:0007669"/>
    <property type="project" value="EnsemblFungi"/>
</dbReference>
<sequence>MSSFPTTVLRVATTTAAVAATVTNKEPKWEDQTRDQRDLYTQFVISISLGLSAFIAFCILRPKWATLYAARRENRTAAFVLPELPDSLFGWVPVLYRITDEEVLASAGLDAYVFLSFFKYAIKFLSITFVLAVIIILPIHLKFSGKSGIPGWDNNDGDKDGDVEVLRGTLSDPSIQLPKSDPSYLWMYVVFTYILTGLAVYLLIQETTKIIQTRQRYLGSQTSTTDRTIRLSGIPSVMLSEGKIKEFVEGLQVGKVDNITLCRDWRELDILMTERSKTLQKLERAWIKYQGFIKRHTRDNNALPLVRSHPRNSSATAEADPERSRLLWEDSGRPLVSDSVHSRPTTRVWYGPFKLRYRSIDAINYYEETLRRLDEKIIAVRQKEYPPIALAFVTMESTSACQMLVQAILDPHPMQFIASLAPAPADVVWKNTYLSRSRRKMQSWLITAAIGFLTIFWSVLLIPVAYLLELETLHKVVPSLAEALSRHPLAKSLVQTGLPTLTLSLLTVAVPYLYAGLSSLQGMISKGDMELSVISKNFFFSFFNLFLVFTVFGTATTFYGLFENLRDAFKDATTIAFALAKSLESFSPFYINFIILQGLGLFPFRLLEFGSVAMYPINFLSAKTPREHSELPKPPTFSYGYSIPQTILIFIICVVYSVFPSSWLICLCGLVYFTLGKFIYKYQLLYAMNHQQHSTGRAWPMICSRVFAGLVVFQLAMIGVLALRRAITRSLLLVPLLIASVWFTYSFSRTYEPLMKFIALRSIDRNRADDPDDSSTPEGLFSPPSWLDRDSLPVRVGGRDIGLRLRKYVNPNLILPLDGPWIPGRDGAVGSNHEHLDGGQQEQHGGSA</sequence>
<evidence type="ECO:0000256" key="2">
    <source>
        <dbReference type="ARBA" id="ARBA00007779"/>
    </source>
</evidence>
<keyword evidence="13" id="KW-1185">Reference proteome</keyword>
<dbReference type="OrthoDB" id="1689567at2759"/>
<feature type="transmembrane region" description="Helical" evidence="8">
    <location>
        <begin position="120"/>
        <end position="141"/>
    </location>
</feature>
<feature type="domain" description="CSC1/OSCA1-like cytosolic" evidence="11">
    <location>
        <begin position="226"/>
        <end position="431"/>
    </location>
</feature>
<feature type="transmembrane region" description="Helical" evidence="8">
    <location>
        <begin position="43"/>
        <end position="62"/>
    </location>
</feature>
<evidence type="ECO:0000313" key="13">
    <source>
        <dbReference type="Proteomes" id="UP000243515"/>
    </source>
</evidence>
<dbReference type="AlphaFoldDB" id="A0A232LRT7"/>
<evidence type="ECO:0000256" key="4">
    <source>
        <dbReference type="ARBA" id="ARBA00022692"/>
    </source>
</evidence>
<keyword evidence="5 8" id="KW-1133">Transmembrane helix</keyword>
<dbReference type="InterPro" id="IPR032880">
    <property type="entry name" value="CSC1/OSCA1-like_N"/>
</dbReference>
<evidence type="ECO:0000259" key="11">
    <source>
        <dbReference type="Pfam" id="PF14703"/>
    </source>
</evidence>
<feature type="transmembrane region" description="Helical" evidence="8">
    <location>
        <begin position="444"/>
        <end position="468"/>
    </location>
</feature>
<evidence type="ECO:0000259" key="9">
    <source>
        <dbReference type="Pfam" id="PF02714"/>
    </source>
</evidence>
<comment type="subcellular location">
    <subcellularLocation>
        <location evidence="1">Membrane</location>
        <topology evidence="1">Multi-pass membrane protein</topology>
    </subcellularLocation>
</comment>
<evidence type="ECO:0000256" key="5">
    <source>
        <dbReference type="ARBA" id="ARBA00022989"/>
    </source>
</evidence>
<dbReference type="PANTHER" id="PTHR13018:SF5">
    <property type="entry name" value="RE44586P"/>
    <property type="match status" value="1"/>
</dbReference>
<evidence type="ECO:0000256" key="6">
    <source>
        <dbReference type="ARBA" id="ARBA00023136"/>
    </source>
</evidence>
<feature type="transmembrane region" description="Helical" evidence="8">
    <location>
        <begin position="730"/>
        <end position="748"/>
    </location>
</feature>
<reference evidence="12 13" key="1">
    <citation type="journal article" date="2015" name="Environ. Microbiol.">
        <title>Metagenome sequence of Elaphomyces granulatus from sporocarp tissue reveals Ascomycota ectomycorrhizal fingerprints of genome expansion and a Proteobacteria-rich microbiome.</title>
        <authorList>
            <person name="Quandt C.A."/>
            <person name="Kohler A."/>
            <person name="Hesse C.N."/>
            <person name="Sharpton T.J."/>
            <person name="Martin F."/>
            <person name="Spatafora J.W."/>
        </authorList>
    </citation>
    <scope>NUCLEOTIDE SEQUENCE [LARGE SCALE GENOMIC DNA]</scope>
    <source>
        <strain evidence="12 13">OSC145934</strain>
    </source>
</reference>
<feature type="transmembrane region" description="Helical" evidence="8">
    <location>
        <begin position="647"/>
        <end position="675"/>
    </location>
</feature>
<dbReference type="InterPro" id="IPR045122">
    <property type="entry name" value="Csc1-like"/>
</dbReference>
<evidence type="ECO:0000313" key="12">
    <source>
        <dbReference type="EMBL" id="OXV06849.1"/>
    </source>
</evidence>
<keyword evidence="3" id="KW-0813">Transport</keyword>
<organism evidence="12 13">
    <name type="scientific">Elaphomyces granulatus</name>
    <dbReference type="NCBI Taxonomy" id="519963"/>
    <lineage>
        <taxon>Eukaryota</taxon>
        <taxon>Fungi</taxon>
        <taxon>Dikarya</taxon>
        <taxon>Ascomycota</taxon>
        <taxon>Pezizomycotina</taxon>
        <taxon>Eurotiomycetes</taxon>
        <taxon>Eurotiomycetidae</taxon>
        <taxon>Eurotiales</taxon>
        <taxon>Elaphomycetaceae</taxon>
        <taxon>Elaphomyces</taxon>
    </lineage>
</organism>
<comment type="similarity">
    <text evidence="2">Belongs to the CSC1 (TC 1.A.17) family.</text>
</comment>
<dbReference type="Proteomes" id="UP000243515">
    <property type="component" value="Unassembled WGS sequence"/>
</dbReference>
<feature type="domain" description="CSC1/OSCA1-like N-terminal transmembrane" evidence="10">
    <location>
        <begin position="39"/>
        <end position="206"/>
    </location>
</feature>
<dbReference type="Pfam" id="PF13967">
    <property type="entry name" value="RSN1_TM"/>
    <property type="match status" value="1"/>
</dbReference>
<evidence type="ECO:0000259" key="10">
    <source>
        <dbReference type="Pfam" id="PF13967"/>
    </source>
</evidence>
<proteinExistence type="inferred from homology"/>
<feature type="transmembrane region" description="Helical" evidence="8">
    <location>
        <begin position="185"/>
        <end position="204"/>
    </location>
</feature>
<feature type="transmembrane region" description="Helical" evidence="8">
    <location>
        <begin position="698"/>
        <end position="723"/>
    </location>
</feature>
<feature type="transmembrane region" description="Helical" evidence="8">
    <location>
        <begin position="538"/>
        <end position="562"/>
    </location>
</feature>